<dbReference type="SUPFAM" id="SSF52425">
    <property type="entry name" value="Cryptochrome/photolyase, N-terminal domain"/>
    <property type="match status" value="1"/>
</dbReference>
<dbReference type="EMBL" id="VFPN01000001">
    <property type="protein sequence ID" value="TQM66344.1"/>
    <property type="molecule type" value="Genomic_DNA"/>
</dbReference>
<dbReference type="Gene3D" id="3.40.50.620">
    <property type="entry name" value="HUPs"/>
    <property type="match status" value="1"/>
</dbReference>
<feature type="domain" description="Photolyase/cryptochrome alpha/beta" evidence="8">
    <location>
        <begin position="39"/>
        <end position="181"/>
    </location>
</feature>
<keyword evidence="10" id="KW-1185">Reference proteome</keyword>
<evidence type="ECO:0000313" key="10">
    <source>
        <dbReference type="Proteomes" id="UP000318331"/>
    </source>
</evidence>
<reference evidence="9 10" key="1">
    <citation type="submission" date="2019-06" db="EMBL/GenBank/DDBJ databases">
        <title>Sequencing the genomes of 1000 actinobacteria strains.</title>
        <authorList>
            <person name="Klenk H.-P."/>
        </authorList>
    </citation>
    <scope>NUCLEOTIDE SEQUENCE [LARGE SCALE GENOMIC DNA]</scope>
    <source>
        <strain evidence="9 10">DSM 18031</strain>
    </source>
</reference>
<keyword evidence="9" id="KW-0456">Lyase</keyword>
<evidence type="ECO:0000256" key="6">
    <source>
        <dbReference type="RuleBase" id="RU004182"/>
    </source>
</evidence>
<feature type="binding site" evidence="4">
    <location>
        <position position="273"/>
    </location>
    <ligand>
        <name>FAD</name>
        <dbReference type="ChEBI" id="CHEBI:57692"/>
    </ligand>
</feature>
<dbReference type="InterPro" id="IPR002081">
    <property type="entry name" value="Cryptochrome/DNA_photolyase_1"/>
</dbReference>
<dbReference type="GO" id="GO:0003904">
    <property type="term" value="F:deoxyribodipyrimidine photo-lyase activity"/>
    <property type="evidence" value="ECO:0007669"/>
    <property type="project" value="TreeGrafter"/>
</dbReference>
<evidence type="ECO:0000256" key="1">
    <source>
        <dbReference type="ARBA" id="ARBA00022630"/>
    </source>
</evidence>
<comment type="similarity">
    <text evidence="6">Belongs to the DNA photolyase family.</text>
</comment>
<sequence length="522" mass="56909">MSNRTTTAVAPAASATLPTDTGHPARAVSPRTPPGTDAPVSIVWLRNDLRLADNPALRAGVEAAGSSGSTLVVYVLEEAVAPHDHAELHDSAAPRPLGAAARWWLHHSLAALASDLRAVGGELVLRRGTAVEVIPALADEVNASAVFWNRRYTNARNADSTIKKQLTAAGLRAESFHANLLNEPWTVQTGGGTPFRVFTPYWRACLARPEPREPLPGPTSIRAASAPGDALNDWALLPTDPDWSGGLRETWTPGERGAHERLAAFMGDGLAAYHRRDEPAAGGASMLSPHLRFGEISPFTVWEAVRSARRAGLDGQSAHNTATFLSEVGWREFHASILFSLPTLRERNVRPEFDGFPWGEPHPAELAAWREGRTGIPLVDAGMRELWHTGTMHNRVRMVVASFLVKNLLIDWRVGETWFWDTLVDADEASNPGNWQWVAGSGVDAAPYFRVFNPELQATKFDPRGEYVRRWVPEYGTAEYPAALVDLRTTRANALAAYQAMRAAAGVSEDMPGETGNHPRVR</sequence>
<evidence type="ECO:0000313" key="9">
    <source>
        <dbReference type="EMBL" id="TQM66344.1"/>
    </source>
</evidence>
<dbReference type="RefSeq" id="WP_141916561.1">
    <property type="nucleotide sequence ID" value="NZ_BAAAYS010000003.1"/>
</dbReference>
<dbReference type="Proteomes" id="UP000318331">
    <property type="component" value="Unassembled WGS sequence"/>
</dbReference>
<dbReference type="InterPro" id="IPR036155">
    <property type="entry name" value="Crypto/Photolyase_N_sf"/>
</dbReference>
<proteinExistence type="inferred from homology"/>
<evidence type="ECO:0000259" key="8">
    <source>
        <dbReference type="PROSITE" id="PS51645"/>
    </source>
</evidence>
<feature type="site" description="Electron transfer via tryptophanyl radical" evidence="5">
    <location>
        <position position="435"/>
    </location>
</feature>
<feature type="compositionally biased region" description="Low complexity" evidence="7">
    <location>
        <begin position="1"/>
        <end position="19"/>
    </location>
</feature>
<dbReference type="GO" id="GO:0006139">
    <property type="term" value="P:nucleobase-containing compound metabolic process"/>
    <property type="evidence" value="ECO:0007669"/>
    <property type="project" value="UniProtKB-ARBA"/>
</dbReference>
<dbReference type="PROSITE" id="PS00394">
    <property type="entry name" value="DNA_PHOTOLYASES_1_1"/>
    <property type="match status" value="1"/>
</dbReference>
<dbReference type="AlphaFoldDB" id="A0A543I6W6"/>
<feature type="site" description="Electron transfer via tryptophanyl radical" evidence="5">
    <location>
        <position position="412"/>
    </location>
</feature>
<dbReference type="Gene3D" id="1.10.579.10">
    <property type="entry name" value="DNA Cyclobutane Dipyrimidine Photolyase, subunit A, domain 3"/>
    <property type="match status" value="1"/>
</dbReference>
<dbReference type="PRINTS" id="PR00147">
    <property type="entry name" value="DNAPHOTLYASE"/>
</dbReference>
<name>A0A543I6W6_9MICO</name>
<evidence type="ECO:0000256" key="2">
    <source>
        <dbReference type="ARBA" id="ARBA00022827"/>
    </source>
</evidence>
<dbReference type="InterPro" id="IPR036134">
    <property type="entry name" value="Crypto/Photolyase_FAD-like_sf"/>
</dbReference>
<dbReference type="GO" id="GO:0006950">
    <property type="term" value="P:response to stress"/>
    <property type="evidence" value="ECO:0007669"/>
    <property type="project" value="UniProtKB-ARBA"/>
</dbReference>
<feature type="binding site" evidence="4">
    <location>
        <begin position="425"/>
        <end position="427"/>
    </location>
    <ligand>
        <name>FAD</name>
        <dbReference type="ChEBI" id="CHEBI:57692"/>
    </ligand>
</feature>
<organism evidence="9 10">
    <name type="scientific">Klugiella xanthotipulae</name>
    <dbReference type="NCBI Taxonomy" id="244735"/>
    <lineage>
        <taxon>Bacteria</taxon>
        <taxon>Bacillati</taxon>
        <taxon>Actinomycetota</taxon>
        <taxon>Actinomycetes</taxon>
        <taxon>Micrococcales</taxon>
        <taxon>Microbacteriaceae</taxon>
        <taxon>Klugiella</taxon>
    </lineage>
</organism>
<dbReference type="OrthoDB" id="9772484at2"/>
<evidence type="ECO:0000256" key="4">
    <source>
        <dbReference type="PIRSR" id="PIRSR602081-1"/>
    </source>
</evidence>
<dbReference type="PANTHER" id="PTHR11455:SF9">
    <property type="entry name" value="CRYPTOCHROME CIRCADIAN CLOCK 5 ISOFORM X1"/>
    <property type="match status" value="1"/>
</dbReference>
<dbReference type="InterPro" id="IPR005101">
    <property type="entry name" value="Cryptochr/Photolyase_FAD-bd"/>
</dbReference>
<dbReference type="GO" id="GO:0009416">
    <property type="term" value="P:response to light stimulus"/>
    <property type="evidence" value="ECO:0007669"/>
    <property type="project" value="TreeGrafter"/>
</dbReference>
<evidence type="ECO:0000256" key="5">
    <source>
        <dbReference type="PIRSR" id="PIRSR602081-2"/>
    </source>
</evidence>
<dbReference type="PROSITE" id="PS00691">
    <property type="entry name" value="DNA_PHOTOLYASES_1_2"/>
    <property type="match status" value="1"/>
</dbReference>
<dbReference type="InterPro" id="IPR018394">
    <property type="entry name" value="DNA_photolyase_1_CS_C"/>
</dbReference>
<comment type="caution">
    <text evidence="9">The sequence shown here is derived from an EMBL/GenBank/DDBJ whole genome shotgun (WGS) entry which is preliminary data.</text>
</comment>
<dbReference type="GO" id="GO:0003677">
    <property type="term" value="F:DNA binding"/>
    <property type="evidence" value="ECO:0007669"/>
    <property type="project" value="TreeGrafter"/>
</dbReference>
<dbReference type="Pfam" id="PF03441">
    <property type="entry name" value="FAD_binding_7"/>
    <property type="match status" value="1"/>
</dbReference>
<dbReference type="InterPro" id="IPR006050">
    <property type="entry name" value="DNA_photolyase_N"/>
</dbReference>
<accession>A0A543I6W6</accession>
<dbReference type="Gene3D" id="1.25.40.80">
    <property type="match status" value="1"/>
</dbReference>
<evidence type="ECO:0000256" key="7">
    <source>
        <dbReference type="SAM" id="MobiDB-lite"/>
    </source>
</evidence>
<keyword evidence="1 4" id="KW-0285">Flavoprotein</keyword>
<feature type="site" description="Electron transfer via tryptophanyl radical" evidence="5">
    <location>
        <position position="358"/>
    </location>
</feature>
<dbReference type="InterPro" id="IPR014729">
    <property type="entry name" value="Rossmann-like_a/b/a_fold"/>
</dbReference>
<keyword evidence="3 6" id="KW-0157">Chromophore</keyword>
<feature type="binding site" evidence="4">
    <location>
        <position position="324"/>
    </location>
    <ligand>
        <name>FAD</name>
        <dbReference type="ChEBI" id="CHEBI:57692"/>
    </ligand>
</feature>
<gene>
    <name evidence="9" type="ORF">FB466_1184</name>
</gene>
<dbReference type="PROSITE" id="PS51645">
    <property type="entry name" value="PHR_CRY_ALPHA_BETA"/>
    <property type="match status" value="1"/>
</dbReference>
<evidence type="ECO:0000256" key="3">
    <source>
        <dbReference type="ARBA" id="ARBA00022991"/>
    </source>
</evidence>
<protein>
    <submittedName>
        <fullName evidence="9">Deoxyribodipyrimidine photo-lyase type I</fullName>
    </submittedName>
</protein>
<dbReference type="SUPFAM" id="SSF48173">
    <property type="entry name" value="Cryptochrome/photolyase FAD-binding domain"/>
    <property type="match status" value="1"/>
</dbReference>
<dbReference type="PANTHER" id="PTHR11455">
    <property type="entry name" value="CRYPTOCHROME"/>
    <property type="match status" value="1"/>
</dbReference>
<comment type="cofactor">
    <cofactor evidence="4">
        <name>FAD</name>
        <dbReference type="ChEBI" id="CHEBI:57692"/>
    </cofactor>
    <text evidence="4">Binds 1 FAD per subunit.</text>
</comment>
<dbReference type="Pfam" id="PF00875">
    <property type="entry name" value="DNA_photolyase"/>
    <property type="match status" value="1"/>
</dbReference>
<feature type="region of interest" description="Disordered" evidence="7">
    <location>
        <begin position="1"/>
        <end position="36"/>
    </location>
</feature>
<keyword evidence="2 4" id="KW-0274">FAD</keyword>
<dbReference type="GO" id="GO:0071949">
    <property type="term" value="F:FAD binding"/>
    <property type="evidence" value="ECO:0007669"/>
    <property type="project" value="TreeGrafter"/>
</dbReference>